<dbReference type="STRING" id="283909.R7UYD0"/>
<accession>R7UYD0</accession>
<dbReference type="PANTHER" id="PTHR43157:SF64">
    <property type="entry name" value="RETINOL DEHYDROGENASE 14"/>
    <property type="match status" value="1"/>
</dbReference>
<dbReference type="OrthoDB" id="191139at2759"/>
<dbReference type="SUPFAM" id="SSF51735">
    <property type="entry name" value="NAD(P)-binding Rossmann-fold domains"/>
    <property type="match status" value="1"/>
</dbReference>
<dbReference type="Gene3D" id="3.40.50.720">
    <property type="entry name" value="NAD(P)-binding Rossmann-like Domain"/>
    <property type="match status" value="1"/>
</dbReference>
<evidence type="ECO:0000256" key="1">
    <source>
        <dbReference type="ARBA" id="ARBA00023002"/>
    </source>
</evidence>
<evidence type="ECO:0000313" key="2">
    <source>
        <dbReference type="EMBL" id="ELU08436.1"/>
    </source>
</evidence>
<evidence type="ECO:0000313" key="4">
    <source>
        <dbReference type="Proteomes" id="UP000014760"/>
    </source>
</evidence>
<dbReference type="EMBL" id="KB299094">
    <property type="protein sequence ID" value="ELU08436.1"/>
    <property type="molecule type" value="Genomic_DNA"/>
</dbReference>
<dbReference type="InterPro" id="IPR002347">
    <property type="entry name" value="SDR_fam"/>
</dbReference>
<reference evidence="2 4" key="2">
    <citation type="journal article" date="2013" name="Nature">
        <title>Insights into bilaterian evolution from three spiralian genomes.</title>
        <authorList>
            <person name="Simakov O."/>
            <person name="Marletaz F."/>
            <person name="Cho S.J."/>
            <person name="Edsinger-Gonzales E."/>
            <person name="Havlak P."/>
            <person name="Hellsten U."/>
            <person name="Kuo D.H."/>
            <person name="Larsson T."/>
            <person name="Lv J."/>
            <person name="Arendt D."/>
            <person name="Savage R."/>
            <person name="Osoegawa K."/>
            <person name="de Jong P."/>
            <person name="Grimwood J."/>
            <person name="Chapman J.A."/>
            <person name="Shapiro H."/>
            <person name="Aerts A."/>
            <person name="Otillar R.P."/>
            <person name="Terry A.Y."/>
            <person name="Boore J.L."/>
            <person name="Grigoriev I.V."/>
            <person name="Lindberg D.R."/>
            <person name="Seaver E.C."/>
            <person name="Weisblat D.A."/>
            <person name="Putnam N.H."/>
            <person name="Rokhsar D.S."/>
        </authorList>
    </citation>
    <scope>NUCLEOTIDE SEQUENCE</scope>
    <source>
        <strain evidence="2 4">I ESC-2004</strain>
    </source>
</reference>
<keyword evidence="4" id="KW-1185">Reference proteome</keyword>
<dbReference type="PANTHER" id="PTHR43157">
    <property type="entry name" value="PHOSPHATIDYLINOSITOL-GLYCAN BIOSYNTHESIS CLASS F PROTEIN-RELATED"/>
    <property type="match status" value="1"/>
</dbReference>
<dbReference type="Pfam" id="PF00106">
    <property type="entry name" value="adh_short"/>
    <property type="match status" value="1"/>
</dbReference>
<proteinExistence type="predicted"/>
<dbReference type="InterPro" id="IPR036291">
    <property type="entry name" value="NAD(P)-bd_dom_sf"/>
</dbReference>
<sequence length="328" mass="36182">MGLPLVLGCGFLAALPCVVLLVLRLYIRGHPVAPIKNRLDGRVIIITGGSSGIGRAAALECARRGAKVILACRDAAKAEAVVLSIRRKTSNEEVHFRQLDLASLVSVREFVGQFTKQFGRVHTIVNNAGNSVSPLKNHMDGHDMCFQVNYLGHFLLTSLLIKHANPGKSAANLLRVVNLTSDAYKNNKLDFNDLMDRKPGRYGMYETYGRSKLAMVLFTTELNYIYADKGVYAVAVHPGAVSTGLLRNWPGIFGSILRLAAQILFRSPEVGALSIVQCTAVHNPEDYCGKLVFDCAAQEVEEIGKDYRSAERLWYISRDICRLEEETE</sequence>
<dbReference type="CDD" id="cd05327">
    <property type="entry name" value="retinol-DH_like_SDR_c_like"/>
    <property type="match status" value="1"/>
</dbReference>
<reference evidence="3" key="3">
    <citation type="submission" date="2015-06" db="UniProtKB">
        <authorList>
            <consortium name="EnsemblMetazoa"/>
        </authorList>
    </citation>
    <scope>IDENTIFICATION</scope>
</reference>
<dbReference type="PRINTS" id="PR00081">
    <property type="entry name" value="GDHRDH"/>
</dbReference>
<organism evidence="2">
    <name type="scientific">Capitella teleta</name>
    <name type="common">Polychaete worm</name>
    <dbReference type="NCBI Taxonomy" id="283909"/>
    <lineage>
        <taxon>Eukaryota</taxon>
        <taxon>Metazoa</taxon>
        <taxon>Spiralia</taxon>
        <taxon>Lophotrochozoa</taxon>
        <taxon>Annelida</taxon>
        <taxon>Polychaeta</taxon>
        <taxon>Sedentaria</taxon>
        <taxon>Scolecida</taxon>
        <taxon>Capitellidae</taxon>
        <taxon>Capitella</taxon>
    </lineage>
</organism>
<dbReference type="AlphaFoldDB" id="R7UYD0"/>
<name>R7UYD0_CAPTE</name>
<gene>
    <name evidence="2" type="ORF">CAPTEDRAFT_184420</name>
</gene>
<dbReference type="Proteomes" id="UP000014760">
    <property type="component" value="Unassembled WGS sequence"/>
</dbReference>
<dbReference type="GO" id="GO:0016491">
    <property type="term" value="F:oxidoreductase activity"/>
    <property type="evidence" value="ECO:0007669"/>
    <property type="project" value="UniProtKB-KW"/>
</dbReference>
<dbReference type="EnsemblMetazoa" id="CapteT184420">
    <property type="protein sequence ID" value="CapteP184420"/>
    <property type="gene ID" value="CapteG184420"/>
</dbReference>
<reference evidence="4" key="1">
    <citation type="submission" date="2012-12" db="EMBL/GenBank/DDBJ databases">
        <authorList>
            <person name="Hellsten U."/>
            <person name="Grimwood J."/>
            <person name="Chapman J.A."/>
            <person name="Shapiro H."/>
            <person name="Aerts A."/>
            <person name="Otillar R.P."/>
            <person name="Terry A.Y."/>
            <person name="Boore J.L."/>
            <person name="Simakov O."/>
            <person name="Marletaz F."/>
            <person name="Cho S.-J."/>
            <person name="Edsinger-Gonzales E."/>
            <person name="Havlak P."/>
            <person name="Kuo D.-H."/>
            <person name="Larsson T."/>
            <person name="Lv J."/>
            <person name="Arendt D."/>
            <person name="Savage R."/>
            <person name="Osoegawa K."/>
            <person name="de Jong P."/>
            <person name="Lindberg D.R."/>
            <person name="Seaver E.C."/>
            <person name="Weisblat D.A."/>
            <person name="Putnam N.H."/>
            <person name="Grigoriev I.V."/>
            <person name="Rokhsar D.S."/>
        </authorList>
    </citation>
    <scope>NUCLEOTIDE SEQUENCE</scope>
    <source>
        <strain evidence="4">I ESC-2004</strain>
    </source>
</reference>
<keyword evidence="1" id="KW-0560">Oxidoreductase</keyword>
<dbReference type="HOGENOM" id="CLU_010194_44_5_1"/>
<dbReference type="OMA" id="NIYMALE"/>
<protein>
    <submittedName>
        <fullName evidence="2 3">Uncharacterized protein</fullName>
    </submittedName>
</protein>
<dbReference type="EMBL" id="AMQN01006769">
    <property type="status" value="NOT_ANNOTATED_CDS"/>
    <property type="molecule type" value="Genomic_DNA"/>
</dbReference>
<evidence type="ECO:0000313" key="3">
    <source>
        <dbReference type="EnsemblMetazoa" id="CapteP184420"/>
    </source>
</evidence>